<evidence type="ECO:0000313" key="4">
    <source>
        <dbReference type="Proteomes" id="UP001501057"/>
    </source>
</evidence>
<evidence type="ECO:0000259" key="2">
    <source>
        <dbReference type="Pfam" id="PF25906"/>
    </source>
</evidence>
<dbReference type="RefSeq" id="WP_344201946.1">
    <property type="nucleotide sequence ID" value="NZ_BAAAME010000004.1"/>
</dbReference>
<reference evidence="3 4" key="1">
    <citation type="journal article" date="2019" name="Int. J. Syst. Evol. Microbiol.">
        <title>The Global Catalogue of Microorganisms (GCM) 10K type strain sequencing project: providing services to taxonomists for standard genome sequencing and annotation.</title>
        <authorList>
            <consortium name="The Broad Institute Genomics Platform"/>
            <consortium name="The Broad Institute Genome Sequencing Center for Infectious Disease"/>
            <person name="Wu L."/>
            <person name="Ma J."/>
        </authorList>
    </citation>
    <scope>NUCLEOTIDE SEQUENCE [LARGE SCALE GENOMIC DNA]</scope>
    <source>
        <strain evidence="3 4">JCM 13518</strain>
    </source>
</reference>
<protein>
    <recommendedName>
        <fullName evidence="5">PucR C-terminal helix-turn-helix domain-containing protein</fullName>
    </recommendedName>
</protein>
<feature type="domain" description="PucR-like N-terminal" evidence="2">
    <location>
        <begin position="43"/>
        <end position="186"/>
    </location>
</feature>
<name>A0ABN2JY91_9ACTN</name>
<proteinExistence type="predicted"/>
<gene>
    <name evidence="3" type="ORF">GCM10009710_24390</name>
</gene>
<feature type="domain" description="PucR C-terminal helix-turn-helix" evidence="1">
    <location>
        <begin position="348"/>
        <end position="405"/>
    </location>
</feature>
<dbReference type="InterPro" id="IPR051448">
    <property type="entry name" value="CdaR-like_regulators"/>
</dbReference>
<dbReference type="Proteomes" id="UP001501057">
    <property type="component" value="Unassembled WGS sequence"/>
</dbReference>
<dbReference type="InterPro" id="IPR058663">
    <property type="entry name" value="PucR-like_N"/>
</dbReference>
<evidence type="ECO:0008006" key="5">
    <source>
        <dbReference type="Google" id="ProtNLM"/>
    </source>
</evidence>
<dbReference type="PANTHER" id="PTHR33744">
    <property type="entry name" value="CARBOHYDRATE DIACID REGULATOR"/>
    <property type="match status" value="1"/>
</dbReference>
<dbReference type="PANTHER" id="PTHR33744:SF1">
    <property type="entry name" value="DNA-BINDING TRANSCRIPTIONAL ACTIVATOR ADER"/>
    <property type="match status" value="1"/>
</dbReference>
<accession>A0ABN2JY91</accession>
<sequence length="416" mass="45206">MTALFHDIDRTRGPGAAGRDPARALVAVLAGLPRLDDQAIVAARPRAAALAERITQRVRTEVVAFSDPAMHAMVERAISRATELFVDALAGAPVRGRDVADLYHRLGLVEARAGHDLDAMQAAHHIATREAWDEFRDAAEELGLSHAVVSQLAHTLLSFQDQLLHQATAGFSAGHGARRTSNNVARSALLAALVSGQCPDQLPMLARAADWRLPEHLAVATLVSTDRTQAAVLHRPDVLTGLDGQHLILIAEVDELNRIAGLVSSAGGVVAVSARSVPEEAHHAARWSMRLLRLTLEQIVPVPDDGIVRCDHHQPELCLHADPVLRRRTDQEMLAPLASQTPKRRLALAETMTLWLQTGESATALADRLGVHHQTVHGRLRKLRVIFQDRLEDPTQAAALLTALESATPRWRSEVD</sequence>
<comment type="caution">
    <text evidence="3">The sequence shown here is derived from an EMBL/GenBank/DDBJ whole genome shotgun (WGS) entry which is preliminary data.</text>
</comment>
<dbReference type="InterPro" id="IPR025736">
    <property type="entry name" value="PucR_C-HTH_dom"/>
</dbReference>
<dbReference type="Gene3D" id="1.10.10.2840">
    <property type="entry name" value="PucR C-terminal helix-turn-helix domain"/>
    <property type="match status" value="1"/>
</dbReference>
<evidence type="ECO:0000259" key="1">
    <source>
        <dbReference type="Pfam" id="PF13556"/>
    </source>
</evidence>
<evidence type="ECO:0000313" key="3">
    <source>
        <dbReference type="EMBL" id="GAA1743456.1"/>
    </source>
</evidence>
<dbReference type="Pfam" id="PF13556">
    <property type="entry name" value="HTH_30"/>
    <property type="match status" value="1"/>
</dbReference>
<organism evidence="3 4">
    <name type="scientific">Aeromicrobium alkaliterrae</name>
    <dbReference type="NCBI Taxonomy" id="302168"/>
    <lineage>
        <taxon>Bacteria</taxon>
        <taxon>Bacillati</taxon>
        <taxon>Actinomycetota</taxon>
        <taxon>Actinomycetes</taxon>
        <taxon>Propionibacteriales</taxon>
        <taxon>Nocardioidaceae</taxon>
        <taxon>Aeromicrobium</taxon>
    </lineage>
</organism>
<dbReference type="InterPro" id="IPR042070">
    <property type="entry name" value="PucR_C-HTH_sf"/>
</dbReference>
<keyword evidence="4" id="KW-1185">Reference proteome</keyword>
<dbReference type="Pfam" id="PF25906">
    <property type="entry name" value="PucR-like_N"/>
    <property type="match status" value="1"/>
</dbReference>
<dbReference type="EMBL" id="BAAAME010000004">
    <property type="protein sequence ID" value="GAA1743456.1"/>
    <property type="molecule type" value="Genomic_DNA"/>
</dbReference>